<evidence type="ECO:0000256" key="6">
    <source>
        <dbReference type="ARBA" id="ARBA00022603"/>
    </source>
</evidence>
<dbReference type="InterPro" id="IPR010769">
    <property type="entry name" value="rRNA_MeTrfase_GmN_bac"/>
</dbReference>
<evidence type="ECO:0000256" key="11">
    <source>
        <dbReference type="PIRSR" id="PIRSR015852-1"/>
    </source>
</evidence>
<proteinExistence type="inferred from homology"/>
<comment type="similarity">
    <text evidence="2">Belongs to the methyltransferase superfamily. Aminoglycoside resistance family.</text>
</comment>
<dbReference type="EMBL" id="CP035758">
    <property type="protein sequence ID" value="QBD79564.1"/>
    <property type="molecule type" value="Genomic_DNA"/>
</dbReference>
<dbReference type="GO" id="GO:0008649">
    <property type="term" value="F:rRNA methyltransferase activity"/>
    <property type="evidence" value="ECO:0007669"/>
    <property type="project" value="InterPro"/>
</dbReference>
<evidence type="ECO:0000313" key="13">
    <source>
        <dbReference type="Proteomes" id="UP000290365"/>
    </source>
</evidence>
<dbReference type="RefSeq" id="WP_129890622.1">
    <property type="nucleotide sequence ID" value="NZ_CP035758.1"/>
</dbReference>
<organism evidence="12 13">
    <name type="scientific">Ktedonosporobacter rubrisoli</name>
    <dbReference type="NCBI Taxonomy" id="2509675"/>
    <lineage>
        <taxon>Bacteria</taxon>
        <taxon>Bacillati</taxon>
        <taxon>Chloroflexota</taxon>
        <taxon>Ktedonobacteria</taxon>
        <taxon>Ktedonobacterales</taxon>
        <taxon>Ktedonosporobacteraceae</taxon>
        <taxon>Ktedonosporobacter</taxon>
    </lineage>
</organism>
<protein>
    <recommendedName>
        <fullName evidence="4">16S rRNA (guanine(1405)-N(7))-methyltransferase</fullName>
        <ecNumber evidence="3">2.1.1.179</ecNumber>
    </recommendedName>
    <alternativeName>
        <fullName evidence="10">16S rRNA m7G1405 methyltransferase</fullName>
    </alternativeName>
</protein>
<dbReference type="Gene3D" id="1.10.8.10">
    <property type="entry name" value="DNA helicase RuvA subunit, C-terminal domain"/>
    <property type="match status" value="1"/>
</dbReference>
<evidence type="ECO:0000256" key="1">
    <source>
        <dbReference type="ARBA" id="ARBA00001643"/>
    </source>
</evidence>
<dbReference type="InterPro" id="IPR029063">
    <property type="entry name" value="SAM-dependent_MTases_sf"/>
</dbReference>
<evidence type="ECO:0000313" key="12">
    <source>
        <dbReference type="EMBL" id="QBD79564.1"/>
    </source>
</evidence>
<dbReference type="Gene3D" id="3.40.50.150">
    <property type="entry name" value="Vaccinia Virus protein VP39"/>
    <property type="match status" value="1"/>
</dbReference>
<dbReference type="Proteomes" id="UP000290365">
    <property type="component" value="Chromosome"/>
</dbReference>
<dbReference type="KEGG" id="kbs:EPA93_27740"/>
<accession>A0A4P6JVK1</accession>
<evidence type="ECO:0000256" key="3">
    <source>
        <dbReference type="ARBA" id="ARBA00012300"/>
    </source>
</evidence>
<evidence type="ECO:0000256" key="5">
    <source>
        <dbReference type="ARBA" id="ARBA00022552"/>
    </source>
</evidence>
<keyword evidence="13" id="KW-1185">Reference proteome</keyword>
<sequence length="276" mass="31165">MRVADEGTELDRLVQDVQASVKYRDVCADLIRRIGAQELYKRRKFKEAVKSTRNKLHQVAGAYLVTGGHEPYTGWLSALAQAAETGKVEELRQACQQIMSNHTSTRERLPILDTFYTTLLAELAPVHSVLDLACGLNPLAIPWLPLAPGARYYACDIYVRMMAFLHDAMQLMGVPGQAWAGDILQSTPQQEVDVAFLLKIIPCLEQVDKQAGYQLLRAVRARHLVVSFPLHSLGGHSKGMLSNYERHFRELLAAEPWSWRRYEFASELVFVVSKEQ</sequence>
<evidence type="ECO:0000256" key="7">
    <source>
        <dbReference type="ARBA" id="ARBA00022679"/>
    </source>
</evidence>
<feature type="binding site" evidence="11">
    <location>
        <position position="198"/>
    </location>
    <ligand>
        <name>S-adenosyl-L-methionine</name>
        <dbReference type="ChEBI" id="CHEBI:59789"/>
    </ligand>
</feature>
<reference evidence="12 13" key="1">
    <citation type="submission" date="2019-01" db="EMBL/GenBank/DDBJ databases">
        <title>Ktedonosporobacter rubrisoli SCAWS-G2.</title>
        <authorList>
            <person name="Huang Y."/>
            <person name="Yan B."/>
        </authorList>
    </citation>
    <scope>NUCLEOTIDE SEQUENCE [LARGE SCALE GENOMIC DNA]</scope>
    <source>
        <strain evidence="12 13">SCAWS-G2</strain>
    </source>
</reference>
<evidence type="ECO:0000256" key="2">
    <source>
        <dbReference type="ARBA" id="ARBA00005487"/>
    </source>
</evidence>
<evidence type="ECO:0000256" key="8">
    <source>
        <dbReference type="ARBA" id="ARBA00022691"/>
    </source>
</evidence>
<dbReference type="OrthoDB" id="3352509at2"/>
<dbReference type="GO" id="GO:0046677">
    <property type="term" value="P:response to antibiotic"/>
    <property type="evidence" value="ECO:0007669"/>
    <property type="project" value="UniProtKB-KW"/>
</dbReference>
<comment type="catalytic activity">
    <reaction evidence="1">
        <text>guanosine(1405) in 16S rRNA + S-adenosyl-L-methionine = N(7)-methylguanosine(1405) in 16S rRNA + S-adenosyl-L-homocysteine</text>
        <dbReference type="Rhea" id="RHEA:42772"/>
        <dbReference type="Rhea" id="RHEA-COMP:10225"/>
        <dbReference type="Rhea" id="RHEA-COMP:10226"/>
        <dbReference type="ChEBI" id="CHEBI:57856"/>
        <dbReference type="ChEBI" id="CHEBI:59789"/>
        <dbReference type="ChEBI" id="CHEBI:74269"/>
        <dbReference type="ChEBI" id="CHEBI:74480"/>
        <dbReference type="EC" id="2.1.1.179"/>
    </reaction>
</comment>
<evidence type="ECO:0000256" key="4">
    <source>
        <dbReference type="ARBA" id="ARBA00015154"/>
    </source>
</evidence>
<keyword evidence="5" id="KW-0698">rRNA processing</keyword>
<feature type="binding site" evidence="11">
    <location>
        <begin position="182"/>
        <end position="183"/>
    </location>
    <ligand>
        <name>S-adenosyl-L-methionine</name>
        <dbReference type="ChEBI" id="CHEBI:59789"/>
    </ligand>
</feature>
<evidence type="ECO:0000256" key="9">
    <source>
        <dbReference type="ARBA" id="ARBA00023251"/>
    </source>
</evidence>
<dbReference type="PIRSF" id="PIRSF015852">
    <property type="entry name" value="RRNA_mtase_Grm"/>
    <property type="match status" value="1"/>
</dbReference>
<keyword evidence="6 12" id="KW-0489">Methyltransferase</keyword>
<dbReference type="InterPro" id="IPR025981">
    <property type="entry name" value="rRNA_MeTrfase"/>
</dbReference>
<dbReference type="Pfam" id="PF07091">
    <property type="entry name" value="FmrO"/>
    <property type="match status" value="1"/>
</dbReference>
<name>A0A4P6JVK1_KTERU</name>
<gene>
    <name evidence="12" type="ORF">EPA93_27740</name>
</gene>
<feature type="binding site" evidence="11">
    <location>
        <position position="156"/>
    </location>
    <ligand>
        <name>S-adenosyl-L-methionine</name>
        <dbReference type="ChEBI" id="CHEBI:59789"/>
    </ligand>
</feature>
<evidence type="ECO:0000256" key="10">
    <source>
        <dbReference type="ARBA" id="ARBA00033062"/>
    </source>
</evidence>
<keyword evidence="9" id="KW-0046">Antibiotic resistance</keyword>
<keyword evidence="7 12" id="KW-0808">Transferase</keyword>
<feature type="binding site" evidence="11">
    <location>
        <begin position="102"/>
        <end position="108"/>
    </location>
    <ligand>
        <name>S-adenosyl-L-methionine</name>
        <dbReference type="ChEBI" id="CHEBI:59789"/>
    </ligand>
</feature>
<dbReference type="EC" id="2.1.1.179" evidence="3"/>
<dbReference type="AlphaFoldDB" id="A0A4P6JVK1"/>
<dbReference type="SUPFAM" id="SSF53335">
    <property type="entry name" value="S-adenosyl-L-methionine-dependent methyltransferases"/>
    <property type="match status" value="1"/>
</dbReference>
<keyword evidence="8 11" id="KW-0949">S-adenosyl-L-methionine</keyword>
<feature type="binding site" evidence="11">
    <location>
        <position position="133"/>
    </location>
    <ligand>
        <name>S-adenosyl-L-methionine</name>
        <dbReference type="ChEBI" id="CHEBI:59789"/>
    </ligand>
</feature>